<keyword evidence="3 5" id="KW-0221">Differentiation</keyword>
<sequence length="310" mass="35807">MDSNANWGRQNIVETQYMFWTRCVNCGHGHKYSRECMNRVMRCSVCQKSYVACNIGDETSSSTKKRGRSVEEFKNVVSEVDGFDAAGTKRDKRPVKHKAEDHYTQLHKRMDELEKERIDVYTLKQHEGCIMHDIKKEMENPTHVVKPESSDIMKVQELAVVWIEKIRSTSLMTISSEVMDFLHFIGAYRLQISSSIISQEETARLASYIAHFKHAPTIIQSLGLNHFVPEYVEKLISIRIYIAAVRLICFFKLKGFSPLHLLGKEITNLRSQSKAEVKDGWRLRQTLELMAEYKLEVDIPGDLLVKFMGL</sequence>
<evidence type="ECO:0000256" key="4">
    <source>
        <dbReference type="ARBA" id="ARBA00023089"/>
    </source>
</evidence>
<dbReference type="AlphaFoldDB" id="R0G678"/>
<dbReference type="Pfam" id="PF07899">
    <property type="entry name" value="Frigida"/>
    <property type="match status" value="1"/>
</dbReference>
<evidence type="ECO:0000256" key="5">
    <source>
        <dbReference type="RuleBase" id="RU364012"/>
    </source>
</evidence>
<keyword evidence="4 5" id="KW-0287">Flowering</keyword>
<evidence type="ECO:0000256" key="2">
    <source>
        <dbReference type="ARBA" id="ARBA00022473"/>
    </source>
</evidence>
<evidence type="ECO:0000313" key="6">
    <source>
        <dbReference type="EMBL" id="EOA31077.1"/>
    </source>
</evidence>
<proteinExistence type="inferred from homology"/>
<dbReference type="Proteomes" id="UP000029121">
    <property type="component" value="Unassembled WGS sequence"/>
</dbReference>
<name>R0G678_9BRAS</name>
<keyword evidence="7" id="KW-1185">Reference proteome</keyword>
<evidence type="ECO:0000256" key="3">
    <source>
        <dbReference type="ARBA" id="ARBA00022782"/>
    </source>
</evidence>
<dbReference type="GO" id="GO:0009908">
    <property type="term" value="P:flower development"/>
    <property type="evidence" value="ECO:0007669"/>
    <property type="project" value="UniProtKB-KW"/>
</dbReference>
<keyword evidence="2 5" id="KW-0217">Developmental protein</keyword>
<dbReference type="PANTHER" id="PTHR31791">
    <property type="entry name" value="FRIGIDA-LIKE PROTEIN 3-RELATED"/>
    <property type="match status" value="1"/>
</dbReference>
<dbReference type="InterPro" id="IPR012474">
    <property type="entry name" value="Frigida"/>
</dbReference>
<protein>
    <recommendedName>
        <fullName evidence="5">FRIGIDA-like protein</fullName>
    </recommendedName>
</protein>
<organism evidence="6 7">
    <name type="scientific">Capsella rubella</name>
    <dbReference type="NCBI Taxonomy" id="81985"/>
    <lineage>
        <taxon>Eukaryota</taxon>
        <taxon>Viridiplantae</taxon>
        <taxon>Streptophyta</taxon>
        <taxon>Embryophyta</taxon>
        <taxon>Tracheophyta</taxon>
        <taxon>Spermatophyta</taxon>
        <taxon>Magnoliopsida</taxon>
        <taxon>eudicotyledons</taxon>
        <taxon>Gunneridae</taxon>
        <taxon>Pentapetalae</taxon>
        <taxon>rosids</taxon>
        <taxon>malvids</taxon>
        <taxon>Brassicales</taxon>
        <taxon>Brassicaceae</taxon>
        <taxon>Camelineae</taxon>
        <taxon>Capsella</taxon>
    </lineage>
</organism>
<comment type="similarity">
    <text evidence="1 5">Belongs to the Frigida family.</text>
</comment>
<evidence type="ECO:0000256" key="1">
    <source>
        <dbReference type="ARBA" id="ARBA00008956"/>
    </source>
</evidence>
<reference evidence="7" key="1">
    <citation type="journal article" date="2013" name="Nat. Genet.">
        <title>The Capsella rubella genome and the genomic consequences of rapid mating system evolution.</title>
        <authorList>
            <person name="Slotte T."/>
            <person name="Hazzouri K.M."/>
            <person name="Agren J.A."/>
            <person name="Koenig D."/>
            <person name="Maumus F."/>
            <person name="Guo Y.L."/>
            <person name="Steige K."/>
            <person name="Platts A.E."/>
            <person name="Escobar J.S."/>
            <person name="Newman L.K."/>
            <person name="Wang W."/>
            <person name="Mandakova T."/>
            <person name="Vello E."/>
            <person name="Smith L.M."/>
            <person name="Henz S.R."/>
            <person name="Steffen J."/>
            <person name="Takuno S."/>
            <person name="Brandvain Y."/>
            <person name="Coop G."/>
            <person name="Andolfatto P."/>
            <person name="Hu T.T."/>
            <person name="Blanchette M."/>
            <person name="Clark R.M."/>
            <person name="Quesneville H."/>
            <person name="Nordborg M."/>
            <person name="Gaut B.S."/>
            <person name="Lysak M.A."/>
            <person name="Jenkins J."/>
            <person name="Grimwood J."/>
            <person name="Chapman J."/>
            <person name="Prochnik S."/>
            <person name="Shu S."/>
            <person name="Rokhsar D."/>
            <person name="Schmutz J."/>
            <person name="Weigel D."/>
            <person name="Wright S.I."/>
        </authorList>
    </citation>
    <scope>NUCLEOTIDE SEQUENCE [LARGE SCALE GENOMIC DNA]</scope>
    <source>
        <strain evidence="7">cv. Monte Gargano</strain>
    </source>
</reference>
<evidence type="ECO:0000313" key="7">
    <source>
        <dbReference type="Proteomes" id="UP000029121"/>
    </source>
</evidence>
<dbReference type="KEGG" id="crb:17893573"/>
<accession>R0G678</accession>
<dbReference type="GO" id="GO:0030154">
    <property type="term" value="P:cell differentiation"/>
    <property type="evidence" value="ECO:0007669"/>
    <property type="project" value="UniProtKB-KW"/>
</dbReference>
<dbReference type="PANTHER" id="PTHR31791:SF78">
    <property type="entry name" value="FRIGIDA-LIKE PROTEIN"/>
    <property type="match status" value="1"/>
</dbReference>
<dbReference type="OrthoDB" id="1108226at2759"/>
<dbReference type="EMBL" id="KB870807">
    <property type="protein sequence ID" value="EOA31077.1"/>
    <property type="molecule type" value="Genomic_DNA"/>
</dbReference>
<gene>
    <name evidence="6" type="ORF">CARUB_v10014228mg</name>
</gene>